<keyword evidence="1" id="KW-0472">Membrane</keyword>
<evidence type="ECO:0000313" key="2">
    <source>
        <dbReference type="EMBL" id="CDW24171.1"/>
    </source>
</evidence>
<proteinExistence type="predicted"/>
<accession>A0A0K2TFD6</accession>
<feature type="transmembrane region" description="Helical" evidence="1">
    <location>
        <begin position="34"/>
        <end position="52"/>
    </location>
</feature>
<dbReference type="AlphaFoldDB" id="A0A0K2TFD6"/>
<dbReference type="EMBL" id="HACA01006810">
    <property type="protein sequence ID" value="CDW24171.1"/>
    <property type="molecule type" value="Transcribed_RNA"/>
</dbReference>
<organism evidence="2">
    <name type="scientific">Lepeophtheirus salmonis</name>
    <name type="common">Salmon louse</name>
    <name type="synonym">Caligus salmonis</name>
    <dbReference type="NCBI Taxonomy" id="72036"/>
    <lineage>
        <taxon>Eukaryota</taxon>
        <taxon>Metazoa</taxon>
        <taxon>Ecdysozoa</taxon>
        <taxon>Arthropoda</taxon>
        <taxon>Crustacea</taxon>
        <taxon>Multicrustacea</taxon>
        <taxon>Hexanauplia</taxon>
        <taxon>Copepoda</taxon>
        <taxon>Siphonostomatoida</taxon>
        <taxon>Caligidae</taxon>
        <taxon>Lepeophtheirus</taxon>
    </lineage>
</organism>
<sequence>MPSQILFFFFCNVMSSIINYCQYVFQFHMTQKSILSEFVLLPMNIEYLVFIFS</sequence>
<keyword evidence="1" id="KW-0812">Transmembrane</keyword>
<name>A0A0K2TFD6_LEPSM</name>
<reference evidence="2" key="1">
    <citation type="submission" date="2014-05" db="EMBL/GenBank/DDBJ databases">
        <authorList>
            <person name="Chronopoulou M."/>
        </authorList>
    </citation>
    <scope>NUCLEOTIDE SEQUENCE</scope>
    <source>
        <tissue evidence="2">Whole organism</tissue>
    </source>
</reference>
<keyword evidence="1" id="KW-1133">Transmembrane helix</keyword>
<protein>
    <submittedName>
        <fullName evidence="2">Uncharacterized protein</fullName>
    </submittedName>
</protein>
<feature type="transmembrane region" description="Helical" evidence="1">
    <location>
        <begin position="6"/>
        <end position="25"/>
    </location>
</feature>
<evidence type="ECO:0000256" key="1">
    <source>
        <dbReference type="SAM" id="Phobius"/>
    </source>
</evidence>